<dbReference type="EMBL" id="REGN01004671">
    <property type="protein sequence ID" value="RNA16598.1"/>
    <property type="molecule type" value="Genomic_DNA"/>
</dbReference>
<organism evidence="1 2">
    <name type="scientific">Brachionus plicatilis</name>
    <name type="common">Marine rotifer</name>
    <name type="synonym">Brachionus muelleri</name>
    <dbReference type="NCBI Taxonomy" id="10195"/>
    <lineage>
        <taxon>Eukaryota</taxon>
        <taxon>Metazoa</taxon>
        <taxon>Spiralia</taxon>
        <taxon>Gnathifera</taxon>
        <taxon>Rotifera</taxon>
        <taxon>Eurotatoria</taxon>
        <taxon>Monogononta</taxon>
        <taxon>Pseudotrocha</taxon>
        <taxon>Ploima</taxon>
        <taxon>Brachionidae</taxon>
        <taxon>Brachionus</taxon>
    </lineage>
</organism>
<gene>
    <name evidence="1" type="ORF">BpHYR1_011524</name>
</gene>
<accession>A0A3M7QZZ1</accession>
<proteinExistence type="predicted"/>
<evidence type="ECO:0000313" key="1">
    <source>
        <dbReference type="EMBL" id="RNA16598.1"/>
    </source>
</evidence>
<dbReference type="AlphaFoldDB" id="A0A3M7QZZ1"/>
<comment type="caution">
    <text evidence="1">The sequence shown here is derived from an EMBL/GenBank/DDBJ whole genome shotgun (WGS) entry which is preliminary data.</text>
</comment>
<sequence>PRADTLSGRGTILLQAIAQQIPLLSRLTLIIEMVYHLYYTSKRFAYEPSPNTRAQITAKSMASWNNFNKFNDFYKLDVKKRTCGCKYLIKLGYYSHQLTLKKLLENDEFVNEQKKSRPKLAGNWLSSNRF</sequence>
<dbReference type="Proteomes" id="UP000276133">
    <property type="component" value="Unassembled WGS sequence"/>
</dbReference>
<feature type="non-terminal residue" evidence="1">
    <location>
        <position position="1"/>
    </location>
</feature>
<reference evidence="1 2" key="1">
    <citation type="journal article" date="2018" name="Sci. Rep.">
        <title>Genomic signatures of local adaptation to the degree of environmental predictability in rotifers.</title>
        <authorList>
            <person name="Franch-Gras L."/>
            <person name="Hahn C."/>
            <person name="Garcia-Roger E.M."/>
            <person name="Carmona M.J."/>
            <person name="Serra M."/>
            <person name="Gomez A."/>
        </authorList>
    </citation>
    <scope>NUCLEOTIDE SEQUENCE [LARGE SCALE GENOMIC DNA]</scope>
    <source>
        <strain evidence="1">HYR1</strain>
    </source>
</reference>
<protein>
    <submittedName>
        <fullName evidence="1">Uncharacterized protein</fullName>
    </submittedName>
</protein>
<name>A0A3M7QZZ1_BRAPC</name>
<evidence type="ECO:0000313" key="2">
    <source>
        <dbReference type="Proteomes" id="UP000276133"/>
    </source>
</evidence>
<keyword evidence="2" id="KW-1185">Reference proteome</keyword>